<feature type="compositionally biased region" description="Polar residues" evidence="1">
    <location>
        <begin position="94"/>
        <end position="111"/>
    </location>
</feature>
<feature type="compositionally biased region" description="Basic and acidic residues" evidence="1">
    <location>
        <begin position="44"/>
        <end position="70"/>
    </location>
</feature>
<feature type="compositionally biased region" description="Low complexity" evidence="1">
    <location>
        <begin position="127"/>
        <end position="137"/>
    </location>
</feature>
<dbReference type="Proteomes" id="UP001172159">
    <property type="component" value="Unassembled WGS sequence"/>
</dbReference>
<feature type="compositionally biased region" description="Basic residues" evidence="1">
    <location>
        <begin position="138"/>
        <end position="153"/>
    </location>
</feature>
<dbReference type="EMBL" id="JAUKTV010000010">
    <property type="protein sequence ID" value="KAK0726244.1"/>
    <property type="molecule type" value="Genomic_DNA"/>
</dbReference>
<sequence length="270" mass="29499">MSVPYNPALPPGMPGGPPGPPPFTPGNNMIPPPNSHFTALADPFAHDRRREEEEKQRQEQQKKHEWDESIQRQIRAHATEGLARNGTSGYDGGTSFSNNANNPSSHITFNGPSTRSRRRSSTKTSRRTSSPSPSSKSAKSKSSTHTKGSRRKKFNEDTKKVAESVKSQSKSALGKLKKLGSKLKKKMSDKKKKLSKKRKQKTNSLFKPRVQLENPTDVAEGVVPEGTPTTVDAVPLPEGKQEDGTTEDKGKGKEAQKKKGGFGGWFGGKK</sequence>
<gene>
    <name evidence="2" type="ORF">B0T21DRAFT_350403</name>
</gene>
<evidence type="ECO:0000313" key="3">
    <source>
        <dbReference type="Proteomes" id="UP001172159"/>
    </source>
</evidence>
<feature type="compositionally biased region" description="Gly residues" evidence="1">
    <location>
        <begin position="261"/>
        <end position="270"/>
    </location>
</feature>
<feature type="compositionally biased region" description="Basic residues" evidence="1">
    <location>
        <begin position="115"/>
        <end position="126"/>
    </location>
</feature>
<feature type="compositionally biased region" description="Basic residues" evidence="1">
    <location>
        <begin position="175"/>
        <end position="201"/>
    </location>
</feature>
<protein>
    <submittedName>
        <fullName evidence="2">Uncharacterized protein</fullName>
    </submittedName>
</protein>
<comment type="caution">
    <text evidence="2">The sequence shown here is derived from an EMBL/GenBank/DDBJ whole genome shotgun (WGS) entry which is preliminary data.</text>
</comment>
<organism evidence="2 3">
    <name type="scientific">Apiosordaria backusii</name>
    <dbReference type="NCBI Taxonomy" id="314023"/>
    <lineage>
        <taxon>Eukaryota</taxon>
        <taxon>Fungi</taxon>
        <taxon>Dikarya</taxon>
        <taxon>Ascomycota</taxon>
        <taxon>Pezizomycotina</taxon>
        <taxon>Sordariomycetes</taxon>
        <taxon>Sordariomycetidae</taxon>
        <taxon>Sordariales</taxon>
        <taxon>Lasiosphaeriaceae</taxon>
        <taxon>Apiosordaria</taxon>
    </lineage>
</organism>
<proteinExistence type="predicted"/>
<accession>A0AA40E340</accession>
<evidence type="ECO:0000256" key="1">
    <source>
        <dbReference type="SAM" id="MobiDB-lite"/>
    </source>
</evidence>
<feature type="compositionally biased region" description="Basic and acidic residues" evidence="1">
    <location>
        <begin position="239"/>
        <end position="257"/>
    </location>
</feature>
<evidence type="ECO:0000313" key="2">
    <source>
        <dbReference type="EMBL" id="KAK0726244.1"/>
    </source>
</evidence>
<feature type="region of interest" description="Disordered" evidence="1">
    <location>
        <begin position="1"/>
        <end position="270"/>
    </location>
</feature>
<dbReference type="AlphaFoldDB" id="A0AA40E340"/>
<feature type="compositionally biased region" description="Basic and acidic residues" evidence="1">
    <location>
        <begin position="154"/>
        <end position="163"/>
    </location>
</feature>
<name>A0AA40E340_9PEZI</name>
<reference evidence="2" key="1">
    <citation type="submission" date="2023-06" db="EMBL/GenBank/DDBJ databases">
        <title>Genome-scale phylogeny and comparative genomics of the fungal order Sordariales.</title>
        <authorList>
            <consortium name="Lawrence Berkeley National Laboratory"/>
            <person name="Hensen N."/>
            <person name="Bonometti L."/>
            <person name="Westerberg I."/>
            <person name="Brannstrom I.O."/>
            <person name="Guillou S."/>
            <person name="Cros-Aarteil S."/>
            <person name="Calhoun S."/>
            <person name="Haridas S."/>
            <person name="Kuo A."/>
            <person name="Mondo S."/>
            <person name="Pangilinan J."/>
            <person name="Riley R."/>
            <person name="Labutti K."/>
            <person name="Andreopoulos B."/>
            <person name="Lipzen A."/>
            <person name="Chen C."/>
            <person name="Yanf M."/>
            <person name="Daum C."/>
            <person name="Ng V."/>
            <person name="Clum A."/>
            <person name="Steindorff A."/>
            <person name="Ohm R."/>
            <person name="Martin F."/>
            <person name="Silar P."/>
            <person name="Natvig D."/>
            <person name="Lalanne C."/>
            <person name="Gautier V."/>
            <person name="Ament-Velasquez S.L."/>
            <person name="Kruys A."/>
            <person name="Hutchinson M.I."/>
            <person name="Powell A.J."/>
            <person name="Barry K."/>
            <person name="Miller A.N."/>
            <person name="Grigoriev I.V."/>
            <person name="Debuchy R."/>
            <person name="Gladieux P."/>
            <person name="Thoren M.H."/>
            <person name="Johannesson H."/>
        </authorList>
    </citation>
    <scope>NUCLEOTIDE SEQUENCE</scope>
    <source>
        <strain evidence="2">CBS 540.89</strain>
    </source>
</reference>
<keyword evidence="3" id="KW-1185">Reference proteome</keyword>
<feature type="compositionally biased region" description="Pro residues" evidence="1">
    <location>
        <begin position="7"/>
        <end position="34"/>
    </location>
</feature>